<keyword evidence="26" id="KW-0511">Multifunctional enzyme</keyword>
<evidence type="ECO:0000256" key="57">
    <source>
        <dbReference type="ARBA" id="ARBA00048691"/>
    </source>
</evidence>
<feature type="region of interest" description="N-terminal hotdog fold" evidence="69">
    <location>
        <begin position="845"/>
        <end position="976"/>
    </location>
</feature>
<dbReference type="FunFam" id="3.40.50.720:FF:000209">
    <property type="entry name" value="Polyketide synthase Pks12"/>
    <property type="match status" value="1"/>
</dbReference>
<evidence type="ECO:0000256" key="45">
    <source>
        <dbReference type="ARBA" id="ARBA00047810"/>
    </source>
</evidence>
<dbReference type="InterPro" id="IPR029058">
    <property type="entry name" value="AB_hydrolase_fold"/>
</dbReference>
<comment type="catalytic activity">
    <reaction evidence="27">
        <text>(3R)-hydroxyoctanoyl-[ACP] = (2E)-octenoyl-[ACP] + H2O</text>
        <dbReference type="Rhea" id="RHEA:41844"/>
        <dbReference type="Rhea" id="RHEA-COMP:9634"/>
        <dbReference type="Rhea" id="RHEA-COMP:9635"/>
        <dbReference type="ChEBI" id="CHEBI:15377"/>
        <dbReference type="ChEBI" id="CHEBI:78461"/>
        <dbReference type="ChEBI" id="CHEBI:78462"/>
    </reaction>
    <physiologicalReaction direction="left-to-right" evidence="27">
        <dbReference type="Rhea" id="RHEA:41845"/>
    </physiologicalReaction>
</comment>
<dbReference type="InterPro" id="IPR014031">
    <property type="entry name" value="Ketoacyl_synth_C"/>
</dbReference>
<comment type="catalytic activity">
    <reaction evidence="59">
        <text>3-oxotetradecanoyl-[ACP] + NADPH + H(+) = (3R)-hydroxytetradecanoyl-[ACP] + NADP(+)</text>
        <dbReference type="Rhea" id="RHEA:41888"/>
        <dbReference type="Rhea" id="RHEA-COMP:9645"/>
        <dbReference type="Rhea" id="RHEA-COMP:9646"/>
        <dbReference type="ChEBI" id="CHEBI:15378"/>
        <dbReference type="ChEBI" id="CHEBI:57783"/>
        <dbReference type="ChEBI" id="CHEBI:58349"/>
        <dbReference type="ChEBI" id="CHEBI:78473"/>
        <dbReference type="ChEBI" id="CHEBI:78474"/>
    </reaction>
    <physiologicalReaction direction="left-to-right" evidence="59">
        <dbReference type="Rhea" id="RHEA:41889"/>
    </physiologicalReaction>
</comment>
<comment type="catalytic activity">
    <reaction evidence="48">
        <text>acetyl-[ACP] + malonyl-[ACP] + H(+) = 3-oxobutanoyl-[ACP] + holo-[ACP] + CO2</text>
        <dbReference type="Rhea" id="RHEA:41800"/>
        <dbReference type="Rhea" id="RHEA-COMP:9621"/>
        <dbReference type="Rhea" id="RHEA-COMP:9623"/>
        <dbReference type="Rhea" id="RHEA-COMP:9625"/>
        <dbReference type="Rhea" id="RHEA-COMP:9685"/>
        <dbReference type="ChEBI" id="CHEBI:15378"/>
        <dbReference type="ChEBI" id="CHEBI:16526"/>
        <dbReference type="ChEBI" id="CHEBI:64479"/>
        <dbReference type="ChEBI" id="CHEBI:78446"/>
        <dbReference type="ChEBI" id="CHEBI:78449"/>
        <dbReference type="ChEBI" id="CHEBI:78450"/>
    </reaction>
    <physiologicalReaction direction="left-to-right" evidence="48">
        <dbReference type="Rhea" id="RHEA:41801"/>
    </physiologicalReaction>
</comment>
<evidence type="ECO:0000259" key="72">
    <source>
        <dbReference type="PROSITE" id="PS52004"/>
    </source>
</evidence>
<keyword evidence="17" id="KW-0276">Fatty acid metabolism</keyword>
<dbReference type="InterPro" id="IPR016036">
    <property type="entry name" value="Malonyl_transacylase_ACP-bd"/>
</dbReference>
<evidence type="ECO:0000256" key="30">
    <source>
        <dbReference type="ARBA" id="ARBA00023388"/>
    </source>
</evidence>
<comment type="catalytic activity">
    <reaction evidence="51">
        <text>tetradecanoyl-[ACP] + H2O = tetradecanoate + holo-[ACP] + H(+)</text>
        <dbReference type="Rhea" id="RHEA:30123"/>
        <dbReference type="Rhea" id="RHEA-COMP:9648"/>
        <dbReference type="Rhea" id="RHEA-COMP:9685"/>
        <dbReference type="ChEBI" id="CHEBI:15377"/>
        <dbReference type="ChEBI" id="CHEBI:15378"/>
        <dbReference type="ChEBI" id="CHEBI:30807"/>
        <dbReference type="ChEBI" id="CHEBI:64479"/>
        <dbReference type="ChEBI" id="CHEBI:78477"/>
        <dbReference type="EC" id="3.1.2.14"/>
    </reaction>
    <physiologicalReaction direction="left-to-right" evidence="51">
        <dbReference type="Rhea" id="RHEA:30124"/>
    </physiologicalReaction>
</comment>
<evidence type="ECO:0000256" key="35">
    <source>
        <dbReference type="ARBA" id="ARBA00023402"/>
    </source>
</evidence>
<dbReference type="Gene3D" id="3.40.366.10">
    <property type="entry name" value="Malonyl-Coenzyme A Acyl Carrier Protein, domain 2"/>
    <property type="match status" value="1"/>
</dbReference>
<feature type="domain" description="Ketosynthase family 3 (KS3)" evidence="72">
    <location>
        <begin position="1"/>
        <end position="406"/>
    </location>
</feature>
<dbReference type="SMART" id="SM00825">
    <property type="entry name" value="PKS_KS"/>
    <property type="match status" value="1"/>
</dbReference>
<comment type="catalytic activity">
    <reaction evidence="40">
        <text>a (3R)-hydroxyacyl-[ACP] + NADP(+) = a 3-oxoacyl-[ACP] + NADPH + H(+)</text>
        <dbReference type="Rhea" id="RHEA:17397"/>
        <dbReference type="Rhea" id="RHEA-COMP:9916"/>
        <dbReference type="Rhea" id="RHEA-COMP:9945"/>
        <dbReference type="ChEBI" id="CHEBI:15378"/>
        <dbReference type="ChEBI" id="CHEBI:57783"/>
        <dbReference type="ChEBI" id="CHEBI:58349"/>
        <dbReference type="ChEBI" id="CHEBI:78776"/>
        <dbReference type="ChEBI" id="CHEBI:78827"/>
        <dbReference type="EC" id="1.1.1.100"/>
    </reaction>
    <physiologicalReaction direction="right-to-left" evidence="40">
        <dbReference type="Rhea" id="RHEA:17399"/>
    </physiologicalReaction>
</comment>
<comment type="catalytic activity">
    <reaction evidence="42">
        <text>tetradecanoyl-[ACP] + malonyl-[ACP] + H(+) = 3-oxohexadecanoyl-[ACP] + holo-[ACP] + CO2</text>
        <dbReference type="Rhea" id="RHEA:41900"/>
        <dbReference type="Rhea" id="RHEA-COMP:9623"/>
        <dbReference type="Rhea" id="RHEA-COMP:9648"/>
        <dbReference type="Rhea" id="RHEA-COMP:9649"/>
        <dbReference type="Rhea" id="RHEA-COMP:9685"/>
        <dbReference type="ChEBI" id="CHEBI:15378"/>
        <dbReference type="ChEBI" id="CHEBI:16526"/>
        <dbReference type="ChEBI" id="CHEBI:64479"/>
        <dbReference type="ChEBI" id="CHEBI:78449"/>
        <dbReference type="ChEBI" id="CHEBI:78477"/>
        <dbReference type="ChEBI" id="CHEBI:78478"/>
    </reaction>
    <physiologicalReaction direction="left-to-right" evidence="42">
        <dbReference type="Rhea" id="RHEA:41901"/>
    </physiologicalReaction>
</comment>
<evidence type="ECO:0000256" key="19">
    <source>
        <dbReference type="ARBA" id="ARBA00022898"/>
    </source>
</evidence>
<dbReference type="InterPro" id="IPR011032">
    <property type="entry name" value="GroES-like_sf"/>
</dbReference>
<dbReference type="SUPFAM" id="SSF47336">
    <property type="entry name" value="ACP-like"/>
    <property type="match status" value="1"/>
</dbReference>
<dbReference type="CDD" id="cd05195">
    <property type="entry name" value="enoyl_red"/>
    <property type="match status" value="1"/>
</dbReference>
<dbReference type="Pfam" id="PF16197">
    <property type="entry name" value="KAsynt_C_assoc"/>
    <property type="match status" value="1"/>
</dbReference>
<comment type="function">
    <text evidence="36">Fatty acid synthetase is a multifunctional enzyme that catalyzes the de novo biosynthesis of long-chain saturated fatty acids starting from acetyl-CoA and malonyl-CoA in the presence of NADPH. This multifunctional protein contains 7 catalytic activities and a site for the binding of the prosthetic group 4'-phosphopantetheine of the acyl carrier protein ([ACP]) domain.</text>
</comment>
<dbReference type="SMART" id="SM00826">
    <property type="entry name" value="PKS_DH"/>
    <property type="match status" value="1"/>
</dbReference>
<comment type="catalytic activity">
    <reaction evidence="47">
        <text>3-oxobutanoyl-[ACP] + NADPH + H(+) = (3R)-hydroxybutanoyl-[ACP] + NADP(+)</text>
        <dbReference type="Rhea" id="RHEA:41804"/>
        <dbReference type="Rhea" id="RHEA-COMP:9625"/>
        <dbReference type="Rhea" id="RHEA-COMP:9626"/>
        <dbReference type="ChEBI" id="CHEBI:15378"/>
        <dbReference type="ChEBI" id="CHEBI:57783"/>
        <dbReference type="ChEBI" id="CHEBI:58349"/>
        <dbReference type="ChEBI" id="CHEBI:78450"/>
        <dbReference type="ChEBI" id="CHEBI:78451"/>
    </reaction>
    <physiologicalReaction direction="left-to-right" evidence="47">
        <dbReference type="Rhea" id="RHEA:41805"/>
    </physiologicalReaction>
</comment>
<comment type="catalytic activity">
    <reaction evidence="57">
        <text>holo-[ACP] + acetyl-CoA = acetyl-[ACP] + CoA</text>
        <dbReference type="Rhea" id="RHEA:41788"/>
        <dbReference type="Rhea" id="RHEA-COMP:9621"/>
        <dbReference type="Rhea" id="RHEA-COMP:9685"/>
        <dbReference type="ChEBI" id="CHEBI:57287"/>
        <dbReference type="ChEBI" id="CHEBI:57288"/>
        <dbReference type="ChEBI" id="CHEBI:64479"/>
        <dbReference type="ChEBI" id="CHEBI:78446"/>
        <dbReference type="EC" id="2.3.1.38"/>
    </reaction>
    <physiologicalReaction direction="left-to-right" evidence="57">
        <dbReference type="Rhea" id="RHEA:41789"/>
    </physiologicalReaction>
</comment>
<dbReference type="GO" id="GO:0004314">
    <property type="term" value="F:[acyl-carrier-protein] S-malonyltransferase activity"/>
    <property type="evidence" value="ECO:0007669"/>
    <property type="project" value="UniProtKB-EC"/>
</dbReference>
<evidence type="ECO:0000256" key="50">
    <source>
        <dbReference type="ARBA" id="ARBA00048281"/>
    </source>
</evidence>
<comment type="catalytic activity">
    <reaction evidence="29">
        <text>(3R)-hydroxyhexanoyl-[ACP] = (2E)-hexenoyl-[ACP] + H2O</text>
        <dbReference type="Rhea" id="RHEA:41828"/>
        <dbReference type="Rhea" id="RHEA-COMP:9630"/>
        <dbReference type="Rhea" id="RHEA-COMP:9631"/>
        <dbReference type="ChEBI" id="CHEBI:15377"/>
        <dbReference type="ChEBI" id="CHEBI:78457"/>
        <dbReference type="ChEBI" id="CHEBI:78458"/>
    </reaction>
    <physiologicalReaction direction="left-to-right" evidence="29">
        <dbReference type="Rhea" id="RHEA:41829"/>
    </physiologicalReaction>
</comment>
<dbReference type="GO" id="GO:0016297">
    <property type="term" value="F:fatty acyl-[ACP] hydrolase activity"/>
    <property type="evidence" value="ECO:0007669"/>
    <property type="project" value="UniProtKB-EC"/>
</dbReference>
<comment type="catalytic activity">
    <reaction evidence="37">
        <text>acetyl-CoA + n malonyl-CoA + 2n NADPH + 2n H(+) = a long-chain fatty acid + (n+1) CoA + n CO2 + 2n NADP(+).</text>
        <dbReference type="EC" id="2.3.1.85"/>
    </reaction>
</comment>
<evidence type="ECO:0000256" key="62">
    <source>
        <dbReference type="ARBA" id="ARBA00049171"/>
    </source>
</evidence>
<comment type="caution">
    <text evidence="74">The sequence shown here is derived from an EMBL/GenBank/DDBJ whole genome shotgun (WGS) entry which is preliminary data.</text>
</comment>
<evidence type="ECO:0000256" key="46">
    <source>
        <dbReference type="ARBA" id="ARBA00047897"/>
    </source>
</evidence>
<dbReference type="Pfam" id="PF00975">
    <property type="entry name" value="Thioesterase"/>
    <property type="match status" value="1"/>
</dbReference>
<dbReference type="Proteomes" id="UP000593571">
    <property type="component" value="Unassembled WGS sequence"/>
</dbReference>
<dbReference type="Gene3D" id="3.30.70.3290">
    <property type="match status" value="1"/>
</dbReference>
<dbReference type="PROSITE" id="PS00012">
    <property type="entry name" value="PHOSPHOPANTETHEINE"/>
    <property type="match status" value="1"/>
</dbReference>
<keyword evidence="22" id="KW-0520">NAD</keyword>
<dbReference type="Pfam" id="PF13602">
    <property type="entry name" value="ADH_zinc_N_2"/>
    <property type="match status" value="1"/>
</dbReference>
<sequence>MEEVVIAGMSGKLPESDNLEEFWANLIGGVDMVTDDDRRWKPGLYGLPRRSGKLKDLSKFDAAFFGVHAKLAHTMDPQLRLLLEVAYEAIVDAGINPASLRGTHTGVWVGVSGSEASEALSRDPETLLGYSMVGCQRAMMANRLSFFFDFKGPSLSLDTACSSSLLALHNAYQAIRSGECPAALVAGINLLLKPHTSLQFMRLGMLSAEGTCKSFDDKGDGYCRSEAVVAVLLTKKSLARRVYATILSTGTNTDGFKEQGVTFPSGETQEQLLRSLYTAAGVDPTSLEYIEAHGTGTKVGDPQELNGIVRALCASRKDPLLVGSTKSNMGHPEPASGLAALAKVLLSLENGVWAPNLHFHNPNPEIPALQDGRLQVVDKPRPVRGGNVALNSFGFGGSNVHVILQPNRRPPAAPAPHAALPRLLLASGRTPEAAQALLEQGQQHSQNLAFVSMLNDLAVTAPSAMPFRGYAVLGGGDGSREVQQVPVGQRPVWFICSGMGSQWRGMGLSLMRLACFRDSILRADKVLKPFGVQVSELLLSTEEATFDDIVNTFVSLTTIQVALIDVLMTLGLKPDGIIGHSLGEVACGYADGCLSHEETILCAYWRGQLIKEASVPPGAMAAVGLSWEECRQRCPPGVVPACHNSKDTVTISGPQAAVAEFVAQLKQEDVFAKEVRTGGLAFHSYFMQDVAPSLLQTLKKVIRQPRPRSARWLSTSVPEAQWQSSLAHSCSAEYHVNNLVSPVLFQEALCHVPEKAVVLELGPHALLQAILKRALPSSCTVVPLMKKEHPDNLQFFLSNLGRVHLAGININANSLFPPVEFPTARGVPLISPHIKWDHRETWDVPTAQDFPTGSSGGGATIYNIDTSPESPDHYLVDHCIDGRVLFPATGYLCLVWRTLARTLGQDMEQLPVVFEDVTLHQATILPKTETVALEVRLLEASHAFEVSDKGSLIVSGKVYQWEDPDPKLFSSQGGPAPQAPGDPEAASRLVMADVYKELRLCGYEYGPQFQGIHEASFEGTTAKLLWRDNWVSFLDTMLQLSLLGSTERTLRLPTRIAAVHIDPAVHRQKPYALQGKTQVVDAVVDRCLQTMVAGGILISRLYSSAAPRRQQERSPTLEKFCFTPYLEGKCLAESTALQQELQVCRGLARALQTKVAQQGLKMLVPGLDGAQAPREPPKQGLARLLAAACQLQLNGNLQPELGQVLAQERALLHTDPLLCGLLDAPALRACVDTALENMVGLKIKVVEVLAGDGQLYSRVPALLRIQPLVQLDYTATDRHPQALESAQANLQQHGVAQAQWDPAGPAPSGLGPADLLVSNCCISSLGDVATALGNMAATLKDGGFLLLHTLLRGHPLGDTVAFLTCPEPQPGGQSLLTQDEWESMFAKTSLHLVARKKSFYGSVLFLCRRLAPPQSPIFLPVEDTSFQWVDPLKNILSADSSQPVWLTAVGCTTSGVVGMVTCLRKEFGGHRVRCILLSNLSSTAPVPKMDPSSAELQKVLQGDLVMNVYRDGAWGAFRHYSLEHDQPEEQTEHAFVNVLAQGDLSSIRWVCSPLRHAPAPGPGSHLCTIYYASLNFRDIMLATGKLSPDAIPGKWANRDCMLGMEFSGRDASGKRVMGLVPAKGLATSVMVSQDFVWDVPSSWTLEEAASVPVVYTTAYYSLVVRGRMQRGETVLIHSGSGGVGQAAIAIALSLGCRVFTTVGSAEKQAYLQARFPQLNDTSFANSRDTSFEQHVLRHTDGKGVDLVLNSLAEEKLQASVRCLAQHGRFLEIGKFDLSNNHPLGMAIFLKNVTFHGILLDALFDESSTSWREVAALLRAGIRDGVVRPLKCTVFPKAQVEDAFRYMAQGKHIGKVVIQVREEEQEAVVRGPKPSPMPAVSRTFCPAHKSYIITGGLGGFGLELAHWLMQRGAQKLVLTSRSGIRTGYQAKQVREWRRQGVHVLVSTSNASTLDGARSLIAEATKLGPVGGVFNLAMVLRDAALENQTPEQFQDVSKPKYSGTLNLDRVTREACPELDYFVAFSSVSCGRGNAGQTNYGFANSTMERICEQRRHDGLPGLSVQWGAIGDVGIVLEAMGSNDTVVGGTLPQRIVSCLSVLDLFLSLPHPVLSSFVLAEQTATAYGDGEGQRDLVKAVAHVLGIRDLATVNMDSSLVDLGLDSLMGVEVRQILEREHDLAMPMRNIRQLTLRKLQELTSQAGSANEPAAPTPKTSPAKKQTQVNLSALLVNPEGPTLMRLNSVQSSERPLFLVHPIEGSVTVFHGLATKLSIPTYGLQCTKAAPLDSIQSLAAYYIKCIRQVQPEGPYRIAGYSYGACVAFEMCSQLQQQNPAPTHNSLFLFDGSHNFVLAHTQSYRAKMTSGGEGEVETQVMFFFLQQFIDVEYSKVAEVLMPLADLEARVATTVDMILRSHVGLDRQTLVFAARSFYYKLRAAEQYTPRATYHGSVTLLRAKVGNMHSEGLGTDYNLSQVCDGRVSVHTVEGDHRTLLEGQGLETILGVIHSTLAEPRVSVREG</sequence>
<evidence type="ECO:0000256" key="23">
    <source>
        <dbReference type="ARBA" id="ARBA00023098"/>
    </source>
</evidence>
<comment type="catalytic activity">
    <reaction evidence="63">
        <text>3-oxododecanoyl-[ACP] + NADPH + H(+) = (3R)-hydroxydodecanoyl-[ACP] + NADP(+)</text>
        <dbReference type="Rhea" id="RHEA:41872"/>
        <dbReference type="Rhea" id="RHEA-COMP:9641"/>
        <dbReference type="Rhea" id="RHEA-COMP:9642"/>
        <dbReference type="ChEBI" id="CHEBI:15378"/>
        <dbReference type="ChEBI" id="CHEBI:57783"/>
        <dbReference type="ChEBI" id="CHEBI:58349"/>
        <dbReference type="ChEBI" id="CHEBI:78469"/>
        <dbReference type="ChEBI" id="CHEBI:78470"/>
    </reaction>
    <physiologicalReaction direction="left-to-right" evidence="63">
        <dbReference type="Rhea" id="RHEA:41873"/>
    </physiologicalReaction>
</comment>
<dbReference type="PROSITE" id="PS00606">
    <property type="entry name" value="KS3_1"/>
    <property type="match status" value="1"/>
</dbReference>
<dbReference type="InterPro" id="IPR020807">
    <property type="entry name" value="PKS_DH"/>
</dbReference>
<dbReference type="EMBL" id="JACASE010000006">
    <property type="protein sequence ID" value="KAF6455996.1"/>
    <property type="molecule type" value="Genomic_DNA"/>
</dbReference>
<feature type="domain" description="PKS/mFAS DH" evidence="73">
    <location>
        <begin position="845"/>
        <end position="1115"/>
    </location>
</feature>
<evidence type="ECO:0000256" key="51">
    <source>
        <dbReference type="ARBA" id="ARBA00048289"/>
    </source>
</evidence>
<evidence type="ECO:0000256" key="31">
    <source>
        <dbReference type="ARBA" id="ARBA00023394"/>
    </source>
</evidence>
<dbReference type="InterPro" id="IPR020806">
    <property type="entry name" value="PKS_PP-bd"/>
</dbReference>
<dbReference type="InterPro" id="IPR014030">
    <property type="entry name" value="Ketoacyl_synth_N"/>
</dbReference>
<dbReference type="GO" id="GO:0006633">
    <property type="term" value="P:fatty acid biosynthetic process"/>
    <property type="evidence" value="ECO:0007669"/>
    <property type="project" value="UniProtKB-UniPathway"/>
</dbReference>
<dbReference type="Gene3D" id="3.40.50.720">
    <property type="entry name" value="NAD(P)-binding Rossmann-like Domain"/>
    <property type="match status" value="1"/>
</dbReference>
<comment type="catalytic activity">
    <reaction evidence="30">
        <text>(3R)-hydroxydecanoyl-[ACP] = (2E)-decenoyl-[ACP] + H2O</text>
        <dbReference type="Rhea" id="RHEA:41860"/>
        <dbReference type="Rhea" id="RHEA-COMP:9638"/>
        <dbReference type="Rhea" id="RHEA-COMP:9639"/>
        <dbReference type="ChEBI" id="CHEBI:15377"/>
        <dbReference type="ChEBI" id="CHEBI:78466"/>
        <dbReference type="ChEBI" id="CHEBI:78467"/>
    </reaction>
    <physiologicalReaction direction="left-to-right" evidence="30">
        <dbReference type="Rhea" id="RHEA:41861"/>
    </physiologicalReaction>
</comment>
<dbReference type="PANTHER" id="PTHR43775:SF7">
    <property type="entry name" value="FATTY ACID SYNTHASE"/>
    <property type="match status" value="1"/>
</dbReference>
<dbReference type="SUPFAM" id="SSF50129">
    <property type="entry name" value="GroES-like"/>
    <property type="match status" value="1"/>
</dbReference>
<comment type="catalytic activity">
    <reaction evidence="62">
        <text>(2E)-tetradecenoyl-[ACP] + NADPH + H(+) = tetradecanoyl-[ACP] + NADP(+)</text>
        <dbReference type="Rhea" id="RHEA:41896"/>
        <dbReference type="Rhea" id="RHEA-COMP:9647"/>
        <dbReference type="Rhea" id="RHEA-COMP:9648"/>
        <dbReference type="ChEBI" id="CHEBI:15378"/>
        <dbReference type="ChEBI" id="CHEBI:57783"/>
        <dbReference type="ChEBI" id="CHEBI:58349"/>
        <dbReference type="ChEBI" id="CHEBI:78475"/>
        <dbReference type="ChEBI" id="CHEBI:78477"/>
    </reaction>
    <physiologicalReaction direction="left-to-right" evidence="62">
        <dbReference type="Rhea" id="RHEA:41897"/>
    </physiologicalReaction>
</comment>
<evidence type="ECO:0000256" key="12">
    <source>
        <dbReference type="ARBA" id="ARBA00022516"/>
    </source>
</evidence>
<evidence type="ECO:0000256" key="21">
    <source>
        <dbReference type="ARBA" id="ARBA00023002"/>
    </source>
</evidence>
<keyword evidence="12" id="KW-0444">Lipid biosynthesis</keyword>
<evidence type="ECO:0000256" key="10">
    <source>
        <dbReference type="ARBA" id="ARBA00018769"/>
    </source>
</evidence>
<evidence type="ECO:0000256" key="42">
    <source>
        <dbReference type="ARBA" id="ARBA00047451"/>
    </source>
</evidence>
<dbReference type="SUPFAM" id="SSF53335">
    <property type="entry name" value="S-adenosyl-L-methionine-dependent methyltransferases"/>
    <property type="match status" value="1"/>
</dbReference>
<evidence type="ECO:0000256" key="33">
    <source>
        <dbReference type="ARBA" id="ARBA00023399"/>
    </source>
</evidence>
<dbReference type="GO" id="GO:0004313">
    <property type="term" value="F:[acyl-carrier-protein] S-acetyltransferase activity"/>
    <property type="evidence" value="ECO:0007669"/>
    <property type="project" value="UniProtKB-EC"/>
</dbReference>
<evidence type="ECO:0000256" key="48">
    <source>
        <dbReference type="ARBA" id="ARBA00047961"/>
    </source>
</evidence>
<evidence type="ECO:0000256" key="41">
    <source>
        <dbReference type="ARBA" id="ARBA00047440"/>
    </source>
</evidence>
<dbReference type="Gene3D" id="3.90.180.10">
    <property type="entry name" value="Medium-chain alcohol dehydrogenases, catalytic domain"/>
    <property type="match status" value="1"/>
</dbReference>
<comment type="catalytic activity">
    <reaction evidence="58">
        <text>hexadecanoyl-[ACP] + H2O = hexadecanoate + holo-[ACP] + H(+)</text>
        <dbReference type="Rhea" id="RHEA:41932"/>
        <dbReference type="Rhea" id="RHEA-COMP:9652"/>
        <dbReference type="Rhea" id="RHEA-COMP:9685"/>
        <dbReference type="ChEBI" id="CHEBI:7896"/>
        <dbReference type="ChEBI" id="CHEBI:15377"/>
        <dbReference type="ChEBI" id="CHEBI:15378"/>
        <dbReference type="ChEBI" id="CHEBI:64479"/>
        <dbReference type="ChEBI" id="CHEBI:78483"/>
        <dbReference type="EC" id="3.1.2.14"/>
    </reaction>
    <physiologicalReaction direction="left-to-right" evidence="58">
        <dbReference type="Rhea" id="RHEA:41933"/>
    </physiologicalReaction>
</comment>
<evidence type="ECO:0000256" key="7">
    <source>
        <dbReference type="ARBA" id="ARBA00013191"/>
    </source>
</evidence>
<dbReference type="FunFam" id="3.40.366.10:FF:000005">
    <property type="entry name" value="Fatty acid synthase"/>
    <property type="match status" value="1"/>
</dbReference>
<keyword evidence="20" id="KW-0007">Acetylation</keyword>
<dbReference type="CDD" id="cd00833">
    <property type="entry name" value="PKS"/>
    <property type="match status" value="1"/>
</dbReference>
<comment type="catalytic activity">
    <reaction evidence="65">
        <text>3-oxooctanoyl-[ACP] + NADPH + H(+) = (3R)-hydroxyoctanoyl-[ACP] + NADP(+)</text>
        <dbReference type="Rhea" id="RHEA:41840"/>
        <dbReference type="Rhea" id="RHEA-COMP:9633"/>
        <dbReference type="Rhea" id="RHEA-COMP:9634"/>
        <dbReference type="ChEBI" id="CHEBI:15378"/>
        <dbReference type="ChEBI" id="CHEBI:57783"/>
        <dbReference type="ChEBI" id="CHEBI:58349"/>
        <dbReference type="ChEBI" id="CHEBI:78460"/>
        <dbReference type="ChEBI" id="CHEBI:78461"/>
    </reaction>
    <physiologicalReaction direction="left-to-right" evidence="65">
        <dbReference type="Rhea" id="RHEA:41841"/>
    </physiologicalReaction>
</comment>
<feature type="active site" description="Proton donor; for dehydratase activity" evidence="69">
    <location>
        <position position="1035"/>
    </location>
</feature>
<comment type="catalytic activity">
    <reaction evidence="49">
        <text>hexadecanoyl-[ACP] + malonyl-[ACP] + H(+) = 3-oxooctadecanoyl-[ACP] + holo-[ACP] + CO2</text>
        <dbReference type="Rhea" id="RHEA:41916"/>
        <dbReference type="Rhea" id="RHEA-COMP:9623"/>
        <dbReference type="Rhea" id="RHEA-COMP:9652"/>
        <dbReference type="Rhea" id="RHEA-COMP:9653"/>
        <dbReference type="Rhea" id="RHEA-COMP:9685"/>
        <dbReference type="ChEBI" id="CHEBI:15378"/>
        <dbReference type="ChEBI" id="CHEBI:16526"/>
        <dbReference type="ChEBI" id="CHEBI:64479"/>
        <dbReference type="ChEBI" id="CHEBI:78449"/>
        <dbReference type="ChEBI" id="CHEBI:78483"/>
        <dbReference type="ChEBI" id="CHEBI:78487"/>
    </reaction>
    <physiologicalReaction direction="left-to-right" evidence="49">
        <dbReference type="Rhea" id="RHEA:41917"/>
    </physiologicalReaction>
</comment>
<evidence type="ECO:0000256" key="11">
    <source>
        <dbReference type="ARBA" id="ARBA00022450"/>
    </source>
</evidence>
<evidence type="ECO:0000313" key="74">
    <source>
        <dbReference type="EMBL" id="KAF6455996.1"/>
    </source>
</evidence>
<evidence type="ECO:0000256" key="29">
    <source>
        <dbReference type="ARBA" id="ARBA00023373"/>
    </source>
</evidence>
<evidence type="ECO:0000256" key="40">
    <source>
        <dbReference type="ARBA" id="ARBA00047400"/>
    </source>
</evidence>
<dbReference type="Gene3D" id="1.10.1200.10">
    <property type="entry name" value="ACP-like"/>
    <property type="match status" value="1"/>
</dbReference>
<dbReference type="Pfam" id="PF08242">
    <property type="entry name" value="Methyltransf_12"/>
    <property type="match status" value="1"/>
</dbReference>
<evidence type="ECO:0000256" key="4">
    <source>
        <dbReference type="ARBA" id="ARBA00012873"/>
    </source>
</evidence>
<dbReference type="SMART" id="SM00829">
    <property type="entry name" value="PKS_ER"/>
    <property type="match status" value="1"/>
</dbReference>
<comment type="catalytic activity">
    <reaction evidence="56">
        <text>a 2,3-saturated acyl-[ACP] + NADP(+) = a (2E)-enoyl-[ACP] + NADPH + H(+)</text>
        <dbReference type="Rhea" id="RHEA:22564"/>
        <dbReference type="Rhea" id="RHEA-COMP:9925"/>
        <dbReference type="Rhea" id="RHEA-COMP:9926"/>
        <dbReference type="ChEBI" id="CHEBI:15378"/>
        <dbReference type="ChEBI" id="CHEBI:57783"/>
        <dbReference type="ChEBI" id="CHEBI:58349"/>
        <dbReference type="ChEBI" id="CHEBI:78784"/>
        <dbReference type="ChEBI" id="CHEBI:78785"/>
        <dbReference type="EC" id="1.3.1.39"/>
    </reaction>
    <physiologicalReaction direction="right-to-left" evidence="56">
        <dbReference type="Rhea" id="RHEA:22566"/>
    </physiologicalReaction>
</comment>
<comment type="catalytic activity">
    <reaction evidence="61">
        <text>decanoyl-[ACP] + malonyl-[ACP] + H(+) = 3-oxododecanoyl-[ACP] + holo-[ACP] + CO2</text>
        <dbReference type="Rhea" id="RHEA:41868"/>
        <dbReference type="Rhea" id="RHEA-COMP:9623"/>
        <dbReference type="Rhea" id="RHEA-COMP:9640"/>
        <dbReference type="Rhea" id="RHEA-COMP:9641"/>
        <dbReference type="Rhea" id="RHEA-COMP:9685"/>
        <dbReference type="ChEBI" id="CHEBI:15378"/>
        <dbReference type="ChEBI" id="CHEBI:16526"/>
        <dbReference type="ChEBI" id="CHEBI:64479"/>
        <dbReference type="ChEBI" id="CHEBI:78449"/>
        <dbReference type="ChEBI" id="CHEBI:78468"/>
        <dbReference type="ChEBI" id="CHEBI:78469"/>
    </reaction>
    <physiologicalReaction direction="left-to-right" evidence="61">
        <dbReference type="Rhea" id="RHEA:41869"/>
    </physiologicalReaction>
</comment>
<dbReference type="FunFam" id="3.40.47.10:FF:000033">
    <property type="entry name" value="Fatty acid synthase"/>
    <property type="match status" value="1"/>
</dbReference>
<evidence type="ECO:0000256" key="43">
    <source>
        <dbReference type="ARBA" id="ARBA00047500"/>
    </source>
</evidence>
<feature type="domain" description="Carrier" evidence="71">
    <location>
        <begin position="2122"/>
        <end position="2202"/>
    </location>
</feature>
<dbReference type="PANTHER" id="PTHR43775">
    <property type="entry name" value="FATTY ACID SYNTHASE"/>
    <property type="match status" value="1"/>
</dbReference>
<comment type="catalytic activity">
    <reaction evidence="66">
        <text>butanoyl-[ACP] + malonyl-[ACP] + H(+) = 3-oxohexanoyl-[ACP] + holo-[ACP] + CO2</text>
        <dbReference type="Rhea" id="RHEA:41820"/>
        <dbReference type="Rhea" id="RHEA-COMP:9623"/>
        <dbReference type="Rhea" id="RHEA-COMP:9628"/>
        <dbReference type="Rhea" id="RHEA-COMP:9629"/>
        <dbReference type="Rhea" id="RHEA-COMP:9685"/>
        <dbReference type="ChEBI" id="CHEBI:15378"/>
        <dbReference type="ChEBI" id="CHEBI:16526"/>
        <dbReference type="ChEBI" id="CHEBI:64479"/>
        <dbReference type="ChEBI" id="CHEBI:78449"/>
        <dbReference type="ChEBI" id="CHEBI:78454"/>
        <dbReference type="ChEBI" id="CHEBI:78456"/>
    </reaction>
    <physiologicalReaction direction="left-to-right" evidence="66">
        <dbReference type="Rhea" id="RHEA:41821"/>
    </physiologicalReaction>
</comment>
<dbReference type="PROSITE" id="PS52004">
    <property type="entry name" value="KS3_2"/>
    <property type="match status" value="1"/>
</dbReference>
<comment type="catalytic activity">
    <reaction evidence="39">
        <text>hexanoyl-[ACP] + malonyl-[ACP] + H(+) = 3-oxooctanoyl-[ACP] + holo-[ACP] + CO2</text>
        <dbReference type="Rhea" id="RHEA:41836"/>
        <dbReference type="Rhea" id="RHEA-COMP:9623"/>
        <dbReference type="Rhea" id="RHEA-COMP:9632"/>
        <dbReference type="Rhea" id="RHEA-COMP:9633"/>
        <dbReference type="Rhea" id="RHEA-COMP:9685"/>
        <dbReference type="ChEBI" id="CHEBI:15378"/>
        <dbReference type="ChEBI" id="CHEBI:16526"/>
        <dbReference type="ChEBI" id="CHEBI:64479"/>
        <dbReference type="ChEBI" id="CHEBI:78449"/>
        <dbReference type="ChEBI" id="CHEBI:78459"/>
        <dbReference type="ChEBI" id="CHEBI:78460"/>
    </reaction>
    <physiologicalReaction direction="left-to-right" evidence="39">
        <dbReference type="Rhea" id="RHEA:41837"/>
    </physiologicalReaction>
</comment>
<dbReference type="InterPro" id="IPR049391">
    <property type="entry name" value="FAS_pseudo-KR"/>
</dbReference>
<dbReference type="UniPathway" id="UPA00094"/>
<feature type="compositionally biased region" description="Low complexity" evidence="70">
    <location>
        <begin position="2204"/>
        <end position="2218"/>
    </location>
</feature>
<evidence type="ECO:0000256" key="60">
    <source>
        <dbReference type="ARBA" id="ARBA00049019"/>
    </source>
</evidence>
<dbReference type="EC" id="4.2.1.59" evidence="6"/>
<dbReference type="Pfam" id="PF21089">
    <property type="entry name" value="PKS_DH_N"/>
    <property type="match status" value="1"/>
</dbReference>
<comment type="catalytic activity">
    <reaction evidence="64">
        <text>3-oxohexadecanoyl-[ACP] + NADPH + H(+) = (3R)-hydroxyhexadecanoyl-[ACP] + NADP(+)</text>
        <dbReference type="Rhea" id="RHEA:41904"/>
        <dbReference type="Rhea" id="RHEA-COMP:9649"/>
        <dbReference type="Rhea" id="RHEA-COMP:9650"/>
        <dbReference type="ChEBI" id="CHEBI:15378"/>
        <dbReference type="ChEBI" id="CHEBI:57783"/>
        <dbReference type="ChEBI" id="CHEBI:58349"/>
        <dbReference type="ChEBI" id="CHEBI:78478"/>
        <dbReference type="ChEBI" id="CHEBI:78480"/>
    </reaction>
    <physiologicalReaction direction="left-to-right" evidence="64">
        <dbReference type="Rhea" id="RHEA:41905"/>
    </physiologicalReaction>
</comment>
<comment type="catalytic activity">
    <reaction evidence="33">
        <text>(3R)-hydroxyoctadecanoyl-[ACP] = (2E)-octadecenoyl-[ACP] + H2O</text>
        <dbReference type="Rhea" id="RHEA:41924"/>
        <dbReference type="Rhea" id="RHEA-COMP:9654"/>
        <dbReference type="Rhea" id="RHEA-COMP:9655"/>
        <dbReference type="ChEBI" id="CHEBI:15377"/>
        <dbReference type="ChEBI" id="CHEBI:78488"/>
        <dbReference type="ChEBI" id="CHEBI:78489"/>
    </reaction>
    <physiologicalReaction direction="left-to-right" evidence="33">
        <dbReference type="Rhea" id="RHEA:41925"/>
    </physiologicalReaction>
</comment>
<dbReference type="SUPFAM" id="SSF55048">
    <property type="entry name" value="Probable ACP-binding domain of malonyl-CoA ACP transacylase"/>
    <property type="match status" value="1"/>
</dbReference>
<dbReference type="SUPFAM" id="SSF53901">
    <property type="entry name" value="Thiolase-like"/>
    <property type="match status" value="1"/>
</dbReference>
<dbReference type="PROSITE" id="PS52019">
    <property type="entry name" value="PKS_MFAS_DH"/>
    <property type="match status" value="1"/>
</dbReference>
<dbReference type="GO" id="GO:0005737">
    <property type="term" value="C:cytoplasm"/>
    <property type="evidence" value="ECO:0007669"/>
    <property type="project" value="TreeGrafter"/>
</dbReference>
<dbReference type="InterPro" id="IPR032821">
    <property type="entry name" value="PKS_assoc"/>
</dbReference>
<reference evidence="74 75" key="1">
    <citation type="journal article" date="2020" name="Nature">
        <title>Six reference-quality genomes reveal evolution of bat adaptations.</title>
        <authorList>
            <person name="Jebb D."/>
            <person name="Huang Z."/>
            <person name="Pippel M."/>
            <person name="Hughes G.M."/>
            <person name="Lavrichenko K."/>
            <person name="Devanna P."/>
            <person name="Winkler S."/>
            <person name="Jermiin L.S."/>
            <person name="Skirmuntt E.C."/>
            <person name="Katzourakis A."/>
            <person name="Burkitt-Gray L."/>
            <person name="Ray D.A."/>
            <person name="Sullivan K.A.M."/>
            <person name="Roscito J.G."/>
            <person name="Kirilenko B.M."/>
            <person name="Davalos L.M."/>
            <person name="Corthals A.P."/>
            <person name="Power M.L."/>
            <person name="Jones G."/>
            <person name="Ransome R.D."/>
            <person name="Dechmann D.K.N."/>
            <person name="Locatelli A.G."/>
            <person name="Puechmaille S.J."/>
            <person name="Fedrigo O."/>
            <person name="Jarvis E.D."/>
            <person name="Hiller M."/>
            <person name="Vernes S.C."/>
            <person name="Myers E.W."/>
            <person name="Teeling E.C."/>
        </authorList>
    </citation>
    <scope>NUCLEOTIDE SEQUENCE [LARGE SCALE GENOMIC DNA]</scope>
    <source>
        <strain evidence="74">MRouAeg1</strain>
        <tissue evidence="74">Muscle</tissue>
    </source>
</reference>
<evidence type="ECO:0000256" key="20">
    <source>
        <dbReference type="ARBA" id="ARBA00022990"/>
    </source>
</evidence>
<dbReference type="EC" id="3.1.2.14" evidence="3"/>
<evidence type="ECO:0000256" key="64">
    <source>
        <dbReference type="ARBA" id="ARBA00049414"/>
    </source>
</evidence>
<dbReference type="SUPFAM" id="SSF51735">
    <property type="entry name" value="NAD(P)-binding Rossmann-fold domains"/>
    <property type="match status" value="2"/>
</dbReference>
<keyword evidence="23" id="KW-0443">Lipid metabolism</keyword>
<evidence type="ECO:0000256" key="39">
    <source>
        <dbReference type="ARBA" id="ARBA00047394"/>
    </source>
</evidence>
<evidence type="ECO:0000256" key="53">
    <source>
        <dbReference type="ARBA" id="ARBA00048420"/>
    </source>
</evidence>
<dbReference type="EC" id="1.3.1.39" evidence="2"/>
<comment type="catalytic activity">
    <reaction evidence="32">
        <text>(3R)-hydroxytetradecanoyl-[ACP] = (2E)-tetradecenoyl-[ACP] + H2O</text>
        <dbReference type="Rhea" id="RHEA:41892"/>
        <dbReference type="Rhea" id="RHEA-COMP:9646"/>
        <dbReference type="Rhea" id="RHEA-COMP:9647"/>
        <dbReference type="ChEBI" id="CHEBI:15377"/>
        <dbReference type="ChEBI" id="CHEBI:78474"/>
        <dbReference type="ChEBI" id="CHEBI:78475"/>
    </reaction>
    <physiologicalReaction direction="left-to-right" evidence="32">
        <dbReference type="Rhea" id="RHEA:41893"/>
    </physiologicalReaction>
</comment>
<comment type="catalytic activity">
    <reaction evidence="68">
        <text>octanoyl-[ACP] + malonyl-[ACP] + H(+) = 3-oxodecanoyl-[ACP] + holo-[ACP] + CO2</text>
        <dbReference type="Rhea" id="RHEA:41852"/>
        <dbReference type="Rhea" id="RHEA-COMP:9623"/>
        <dbReference type="Rhea" id="RHEA-COMP:9636"/>
        <dbReference type="Rhea" id="RHEA-COMP:9637"/>
        <dbReference type="Rhea" id="RHEA-COMP:9685"/>
        <dbReference type="ChEBI" id="CHEBI:15378"/>
        <dbReference type="ChEBI" id="CHEBI:16526"/>
        <dbReference type="ChEBI" id="CHEBI:64479"/>
        <dbReference type="ChEBI" id="CHEBI:78449"/>
        <dbReference type="ChEBI" id="CHEBI:78463"/>
        <dbReference type="ChEBI" id="CHEBI:78464"/>
    </reaction>
    <physiologicalReaction direction="left-to-right" evidence="68">
        <dbReference type="Rhea" id="RHEA:41853"/>
    </physiologicalReaction>
</comment>
<dbReference type="InterPro" id="IPR013217">
    <property type="entry name" value="Methyltransf_12"/>
</dbReference>
<keyword evidence="16" id="KW-0378">Hydrolase</keyword>
<dbReference type="Pfam" id="PF21149">
    <property type="entry name" value="FAS_pseudo-KR"/>
    <property type="match status" value="1"/>
</dbReference>
<evidence type="ECO:0000256" key="65">
    <source>
        <dbReference type="ARBA" id="ARBA00049422"/>
    </source>
</evidence>
<evidence type="ECO:0000256" key="58">
    <source>
        <dbReference type="ARBA" id="ARBA00048704"/>
    </source>
</evidence>
<evidence type="ECO:0000256" key="36">
    <source>
        <dbReference type="ARBA" id="ARBA00023442"/>
    </source>
</evidence>
<comment type="catalytic activity">
    <reaction evidence="38">
        <text>3-oxooctadecanoyl-[ACP] + NADPH + H(+) = (3R)-hydroxyoctadecanoyl-[ACP] + NADP(+)</text>
        <dbReference type="Rhea" id="RHEA:41920"/>
        <dbReference type="Rhea" id="RHEA-COMP:9653"/>
        <dbReference type="Rhea" id="RHEA-COMP:9654"/>
        <dbReference type="ChEBI" id="CHEBI:15378"/>
        <dbReference type="ChEBI" id="CHEBI:57783"/>
        <dbReference type="ChEBI" id="CHEBI:58349"/>
        <dbReference type="ChEBI" id="CHEBI:78487"/>
        <dbReference type="ChEBI" id="CHEBI:78488"/>
    </reaction>
    <physiologicalReaction direction="left-to-right" evidence="38">
        <dbReference type="Rhea" id="RHEA:41921"/>
    </physiologicalReaction>
</comment>
<evidence type="ECO:0000256" key="5">
    <source>
        <dbReference type="ARBA" id="ARBA00012948"/>
    </source>
</evidence>
<dbReference type="FunFam" id="3.40.50.1820:FF:000105">
    <property type="entry name" value="Fatty acid synthase"/>
    <property type="match status" value="1"/>
</dbReference>
<feature type="region of interest" description="Disordered" evidence="70">
    <location>
        <begin position="2196"/>
        <end position="2218"/>
    </location>
</feature>
<feature type="active site" description="Proton acceptor; for dehydratase activity" evidence="69">
    <location>
        <position position="878"/>
    </location>
</feature>
<keyword evidence="13" id="KW-0597">Phosphoprotein</keyword>
<gene>
    <name evidence="74" type="ORF">HJG63_004966</name>
</gene>
<comment type="catalytic activity">
    <reaction evidence="53">
        <text>(2E)-octenoyl-[ACP] + NADPH + H(+) = octanoyl-[ACP] + NADP(+)</text>
        <dbReference type="Rhea" id="RHEA:41848"/>
        <dbReference type="Rhea" id="RHEA-COMP:9635"/>
        <dbReference type="Rhea" id="RHEA-COMP:9636"/>
        <dbReference type="ChEBI" id="CHEBI:15378"/>
        <dbReference type="ChEBI" id="CHEBI:57783"/>
        <dbReference type="ChEBI" id="CHEBI:58349"/>
        <dbReference type="ChEBI" id="CHEBI:78462"/>
        <dbReference type="ChEBI" id="CHEBI:78463"/>
    </reaction>
    <physiologicalReaction direction="left-to-right" evidence="53">
        <dbReference type="Rhea" id="RHEA:41849"/>
    </physiologicalReaction>
</comment>
<dbReference type="CDD" id="cd08954">
    <property type="entry name" value="KR_1_FAS_SDR_x"/>
    <property type="match status" value="1"/>
</dbReference>
<dbReference type="InterPro" id="IPR016035">
    <property type="entry name" value="Acyl_Trfase/lysoPLipase"/>
</dbReference>
<evidence type="ECO:0000256" key="16">
    <source>
        <dbReference type="ARBA" id="ARBA00022801"/>
    </source>
</evidence>
<dbReference type="EC" id="1.1.1.100" evidence="5"/>
<dbReference type="GO" id="GO:0141148">
    <property type="term" value="F:enoyl-[acyl-carrier-protein] reductase (NADPH) activity"/>
    <property type="evidence" value="ECO:0007669"/>
    <property type="project" value="UniProtKB-EC"/>
</dbReference>
<evidence type="ECO:0000256" key="63">
    <source>
        <dbReference type="ARBA" id="ARBA00049263"/>
    </source>
</evidence>
<comment type="catalytic activity">
    <reaction evidence="46">
        <text>(2E)-hexenoyl-[ACP] + NADPH + H(+) = hexanoyl-[ACP] + NADP(+)</text>
        <dbReference type="Rhea" id="RHEA:41832"/>
        <dbReference type="Rhea" id="RHEA-COMP:9631"/>
        <dbReference type="Rhea" id="RHEA-COMP:9632"/>
        <dbReference type="ChEBI" id="CHEBI:15378"/>
        <dbReference type="ChEBI" id="CHEBI:57783"/>
        <dbReference type="ChEBI" id="CHEBI:58349"/>
        <dbReference type="ChEBI" id="CHEBI:78458"/>
        <dbReference type="ChEBI" id="CHEBI:78459"/>
    </reaction>
    <physiologicalReaction direction="left-to-right" evidence="46">
        <dbReference type="Rhea" id="RHEA:41833"/>
    </physiologicalReaction>
</comment>
<dbReference type="EC" id="2.3.1.41" evidence="7"/>
<evidence type="ECO:0000256" key="18">
    <source>
        <dbReference type="ARBA" id="ARBA00022857"/>
    </source>
</evidence>
<evidence type="ECO:0000256" key="56">
    <source>
        <dbReference type="ARBA" id="ARBA00048650"/>
    </source>
</evidence>
<comment type="catalytic activity">
    <reaction evidence="54">
        <text>a fatty acyl-[ACP] + malonyl-[ACP] + H(+) = a 3-oxoacyl-[ACP] + holo-[ACP] + CO2</text>
        <dbReference type="Rhea" id="RHEA:22836"/>
        <dbReference type="Rhea" id="RHEA-COMP:9623"/>
        <dbReference type="Rhea" id="RHEA-COMP:9685"/>
        <dbReference type="Rhea" id="RHEA-COMP:9916"/>
        <dbReference type="Rhea" id="RHEA-COMP:14125"/>
        <dbReference type="ChEBI" id="CHEBI:15378"/>
        <dbReference type="ChEBI" id="CHEBI:16526"/>
        <dbReference type="ChEBI" id="CHEBI:64479"/>
        <dbReference type="ChEBI" id="CHEBI:78449"/>
        <dbReference type="ChEBI" id="CHEBI:78776"/>
        <dbReference type="ChEBI" id="CHEBI:138651"/>
        <dbReference type="EC" id="2.3.1.41"/>
    </reaction>
    <physiologicalReaction direction="left-to-right" evidence="54">
        <dbReference type="Rhea" id="RHEA:22837"/>
    </physiologicalReaction>
</comment>
<keyword evidence="15" id="KW-0702">S-nitrosylation</keyword>
<evidence type="ECO:0000313" key="75">
    <source>
        <dbReference type="Proteomes" id="UP000593571"/>
    </source>
</evidence>
<dbReference type="InterPro" id="IPR014043">
    <property type="entry name" value="Acyl_transferase_dom"/>
</dbReference>
<comment type="catalytic activity">
    <reaction evidence="60">
        <text>(2E)-octadecenoyl-[ACP] + NADPH + H(+) = octadecanoyl-[ACP] + NADP(+)</text>
        <dbReference type="Rhea" id="RHEA:41928"/>
        <dbReference type="Rhea" id="RHEA-COMP:9655"/>
        <dbReference type="Rhea" id="RHEA-COMP:9656"/>
        <dbReference type="ChEBI" id="CHEBI:15378"/>
        <dbReference type="ChEBI" id="CHEBI:57783"/>
        <dbReference type="ChEBI" id="CHEBI:58349"/>
        <dbReference type="ChEBI" id="CHEBI:78489"/>
        <dbReference type="ChEBI" id="CHEBI:78495"/>
    </reaction>
    <physiologicalReaction direction="left-to-right" evidence="60">
        <dbReference type="Rhea" id="RHEA:41929"/>
    </physiologicalReaction>
</comment>
<evidence type="ECO:0000256" key="3">
    <source>
        <dbReference type="ARBA" id="ARBA00012480"/>
    </source>
</evidence>
<evidence type="ECO:0000256" key="17">
    <source>
        <dbReference type="ARBA" id="ARBA00022832"/>
    </source>
</evidence>
<dbReference type="InterPro" id="IPR050091">
    <property type="entry name" value="PKS_NRPS_Biosynth_Enz"/>
</dbReference>
<comment type="catalytic activity">
    <reaction evidence="31">
        <text>a (3R)-hydroxyacyl-[ACP] = a (2E)-enoyl-[ACP] + H2O</text>
        <dbReference type="Rhea" id="RHEA:13097"/>
        <dbReference type="Rhea" id="RHEA-COMP:9925"/>
        <dbReference type="Rhea" id="RHEA-COMP:9945"/>
        <dbReference type="ChEBI" id="CHEBI:15377"/>
        <dbReference type="ChEBI" id="CHEBI:78784"/>
        <dbReference type="ChEBI" id="CHEBI:78827"/>
        <dbReference type="EC" id="4.2.1.59"/>
    </reaction>
    <physiologicalReaction direction="left-to-right" evidence="31">
        <dbReference type="Rhea" id="RHEA:13098"/>
    </physiologicalReaction>
</comment>
<dbReference type="InterPro" id="IPR001031">
    <property type="entry name" value="Thioesterase"/>
</dbReference>
<comment type="catalytic activity">
    <reaction evidence="35">
        <text>(3R)-hydroxybutanoyl-[ACP] = (2E)-butenoyl-[ACP] + H2O</text>
        <dbReference type="Rhea" id="RHEA:41808"/>
        <dbReference type="Rhea" id="RHEA-COMP:9626"/>
        <dbReference type="Rhea" id="RHEA-COMP:9627"/>
        <dbReference type="ChEBI" id="CHEBI:15377"/>
        <dbReference type="ChEBI" id="CHEBI:78451"/>
        <dbReference type="ChEBI" id="CHEBI:78453"/>
    </reaction>
    <physiologicalReaction direction="left-to-right" evidence="35">
        <dbReference type="Rhea" id="RHEA:41809"/>
    </physiologicalReaction>
</comment>
<comment type="pathway">
    <text evidence="1">Lipid metabolism; fatty acid biosynthesis.</text>
</comment>
<comment type="catalytic activity">
    <reaction evidence="45">
        <text>(2E)-hexadecenoyl-[ACP] + NADPH + H(+) = hexadecanoyl-[ACP] + NADP(+)</text>
        <dbReference type="Rhea" id="RHEA:41912"/>
        <dbReference type="Rhea" id="RHEA-COMP:9651"/>
        <dbReference type="Rhea" id="RHEA-COMP:9652"/>
        <dbReference type="ChEBI" id="CHEBI:15378"/>
        <dbReference type="ChEBI" id="CHEBI:57783"/>
        <dbReference type="ChEBI" id="CHEBI:58349"/>
        <dbReference type="ChEBI" id="CHEBI:78481"/>
        <dbReference type="ChEBI" id="CHEBI:78483"/>
    </reaction>
    <physiologicalReaction direction="left-to-right" evidence="45">
        <dbReference type="Rhea" id="RHEA:41913"/>
    </physiologicalReaction>
</comment>
<dbReference type="FunFam" id="3.40.50.150:FF:000186">
    <property type="entry name" value="Fatty acid synthase"/>
    <property type="match status" value="1"/>
</dbReference>
<dbReference type="EC" id="2.3.1.38" evidence="8"/>
<feature type="region of interest" description="C-terminal hotdog fold" evidence="69">
    <location>
        <begin position="986"/>
        <end position="1115"/>
    </location>
</feature>
<dbReference type="Pfam" id="PF02801">
    <property type="entry name" value="Ketoacyl-synt_C"/>
    <property type="match status" value="1"/>
</dbReference>
<keyword evidence="25" id="KW-0456">Lyase</keyword>
<dbReference type="InterPro" id="IPR036291">
    <property type="entry name" value="NAD(P)-bd_dom_sf"/>
</dbReference>
<name>A0A7J8G7T4_ROUAE</name>
<dbReference type="FunFam" id="3.40.50.1820:FF:000059">
    <property type="entry name" value="Fatty acid synthase"/>
    <property type="match status" value="1"/>
</dbReference>
<dbReference type="InterPro" id="IPR009081">
    <property type="entry name" value="PP-bd_ACP"/>
</dbReference>
<evidence type="ECO:0000256" key="69">
    <source>
        <dbReference type="PROSITE-ProRule" id="PRU01363"/>
    </source>
</evidence>
<evidence type="ECO:0000256" key="25">
    <source>
        <dbReference type="ARBA" id="ARBA00023239"/>
    </source>
</evidence>
<dbReference type="GO" id="GO:0004315">
    <property type="term" value="F:3-oxoacyl-[acyl-carrier-protein] synthase activity"/>
    <property type="evidence" value="ECO:0007669"/>
    <property type="project" value="UniProtKB-EC"/>
</dbReference>
<evidence type="ECO:0000256" key="6">
    <source>
        <dbReference type="ARBA" id="ARBA00013167"/>
    </source>
</evidence>
<keyword evidence="21" id="KW-0560">Oxidoreductase</keyword>
<evidence type="ECO:0000256" key="55">
    <source>
        <dbReference type="ARBA" id="ARBA00048571"/>
    </source>
</evidence>
<evidence type="ECO:0000256" key="26">
    <source>
        <dbReference type="ARBA" id="ARBA00023268"/>
    </source>
</evidence>
<evidence type="ECO:0000256" key="38">
    <source>
        <dbReference type="ARBA" id="ARBA00047300"/>
    </source>
</evidence>
<protein>
    <recommendedName>
        <fullName evidence="10">Fatty acid synthase</fullName>
        <ecNumber evidence="5">1.1.1.100</ecNumber>
        <ecNumber evidence="2">1.3.1.39</ecNumber>
        <ecNumber evidence="8">2.3.1.38</ecNumber>
        <ecNumber evidence="9">2.3.1.39</ecNumber>
        <ecNumber evidence="7">2.3.1.41</ecNumber>
        <ecNumber evidence="4">2.3.1.85</ecNumber>
        <ecNumber evidence="3">3.1.2.14</ecNumber>
        <ecNumber evidence="6">4.2.1.59</ecNumber>
    </recommendedName>
</protein>
<evidence type="ECO:0000256" key="49">
    <source>
        <dbReference type="ARBA" id="ARBA00048051"/>
    </source>
</evidence>
<evidence type="ECO:0000256" key="52">
    <source>
        <dbReference type="ARBA" id="ARBA00048404"/>
    </source>
</evidence>
<evidence type="ECO:0000256" key="54">
    <source>
        <dbReference type="ARBA" id="ARBA00048506"/>
    </source>
</evidence>
<dbReference type="InterPro" id="IPR018201">
    <property type="entry name" value="Ketoacyl_synth_AS"/>
</dbReference>
<keyword evidence="24" id="KW-0275">Fatty acid biosynthesis</keyword>
<comment type="catalytic activity">
    <reaction evidence="43">
        <text>(2E)-butenoyl-[ACP] + NADPH + H(+) = butanoyl-[ACP] + NADP(+)</text>
        <dbReference type="Rhea" id="RHEA:41812"/>
        <dbReference type="Rhea" id="RHEA-COMP:9627"/>
        <dbReference type="Rhea" id="RHEA-COMP:9628"/>
        <dbReference type="ChEBI" id="CHEBI:15378"/>
        <dbReference type="ChEBI" id="CHEBI:57783"/>
        <dbReference type="ChEBI" id="CHEBI:58349"/>
        <dbReference type="ChEBI" id="CHEBI:78453"/>
        <dbReference type="ChEBI" id="CHEBI:78454"/>
    </reaction>
    <physiologicalReaction direction="left-to-right" evidence="43">
        <dbReference type="Rhea" id="RHEA:41813"/>
    </physiologicalReaction>
</comment>
<comment type="catalytic activity">
    <reaction evidence="41">
        <text>3-oxodecanoyl-[ACP] + NADPH + H(+) = (3R)-hydroxydecanoyl-[ACP] + NADP(+)</text>
        <dbReference type="Rhea" id="RHEA:41856"/>
        <dbReference type="Rhea" id="RHEA-COMP:9637"/>
        <dbReference type="Rhea" id="RHEA-COMP:9638"/>
        <dbReference type="ChEBI" id="CHEBI:15378"/>
        <dbReference type="ChEBI" id="CHEBI:57783"/>
        <dbReference type="ChEBI" id="CHEBI:58349"/>
        <dbReference type="ChEBI" id="CHEBI:78464"/>
        <dbReference type="ChEBI" id="CHEBI:78466"/>
    </reaction>
    <physiologicalReaction direction="left-to-right" evidence="41">
        <dbReference type="Rhea" id="RHEA:41857"/>
    </physiologicalReaction>
</comment>
<keyword evidence="19" id="KW-0663">Pyridoxal phosphate</keyword>
<comment type="catalytic activity">
    <reaction evidence="52">
        <text>holo-[ACP] + malonyl-CoA = malonyl-[ACP] + CoA</text>
        <dbReference type="Rhea" id="RHEA:41792"/>
        <dbReference type="Rhea" id="RHEA-COMP:9623"/>
        <dbReference type="Rhea" id="RHEA-COMP:9685"/>
        <dbReference type="ChEBI" id="CHEBI:57287"/>
        <dbReference type="ChEBI" id="CHEBI:57384"/>
        <dbReference type="ChEBI" id="CHEBI:64479"/>
        <dbReference type="ChEBI" id="CHEBI:78449"/>
        <dbReference type="EC" id="2.3.1.39"/>
    </reaction>
    <physiologicalReaction direction="left-to-right" evidence="52">
        <dbReference type="Rhea" id="RHEA:41793"/>
    </physiologicalReaction>
</comment>
<accession>A0A7J8G7T4</accession>
<dbReference type="InterPro" id="IPR042104">
    <property type="entry name" value="PKS_dehydratase_sf"/>
</dbReference>
<keyword evidence="75" id="KW-1185">Reference proteome</keyword>
<evidence type="ECO:0000256" key="28">
    <source>
        <dbReference type="ARBA" id="ARBA00023351"/>
    </source>
</evidence>
<evidence type="ECO:0000256" key="24">
    <source>
        <dbReference type="ARBA" id="ARBA00023160"/>
    </source>
</evidence>
<dbReference type="Gene3D" id="3.10.129.110">
    <property type="entry name" value="Polyketide synthase dehydratase"/>
    <property type="match status" value="1"/>
</dbReference>
<dbReference type="InterPro" id="IPR049900">
    <property type="entry name" value="PKS_mFAS_DH"/>
</dbReference>
<comment type="catalytic activity">
    <reaction evidence="55">
        <text>3-oxohexanoyl-[ACP] + NADPH + H(+) = (3R)-hydroxyhexanoyl-[ACP] + NADP(+)</text>
        <dbReference type="Rhea" id="RHEA:41824"/>
        <dbReference type="Rhea" id="RHEA-COMP:9629"/>
        <dbReference type="Rhea" id="RHEA-COMP:9630"/>
        <dbReference type="ChEBI" id="CHEBI:15378"/>
        <dbReference type="ChEBI" id="CHEBI:57783"/>
        <dbReference type="ChEBI" id="CHEBI:58349"/>
        <dbReference type="ChEBI" id="CHEBI:78456"/>
        <dbReference type="ChEBI" id="CHEBI:78457"/>
    </reaction>
    <physiologicalReaction direction="left-to-right" evidence="55">
        <dbReference type="Rhea" id="RHEA:41825"/>
    </physiologicalReaction>
</comment>
<evidence type="ECO:0000256" key="9">
    <source>
        <dbReference type="ARBA" id="ARBA00013258"/>
    </source>
</evidence>
<dbReference type="SMART" id="SM00822">
    <property type="entry name" value="PKS_KR"/>
    <property type="match status" value="1"/>
</dbReference>
<dbReference type="InterPro" id="IPR057326">
    <property type="entry name" value="KR_dom"/>
</dbReference>
<evidence type="ECO:0000259" key="71">
    <source>
        <dbReference type="PROSITE" id="PS50075"/>
    </source>
</evidence>
<proteinExistence type="predicted"/>
<comment type="catalytic activity">
    <reaction evidence="44">
        <text>dodecanoyl-[ACP] + malonyl-[ACP] + H(+) = 3-oxotetradecanoyl-[ACP] + holo-[ACP] + CO2</text>
        <dbReference type="Rhea" id="RHEA:41884"/>
        <dbReference type="Rhea" id="RHEA-COMP:9623"/>
        <dbReference type="Rhea" id="RHEA-COMP:9644"/>
        <dbReference type="Rhea" id="RHEA-COMP:9645"/>
        <dbReference type="Rhea" id="RHEA-COMP:9685"/>
        <dbReference type="ChEBI" id="CHEBI:15378"/>
        <dbReference type="ChEBI" id="CHEBI:16526"/>
        <dbReference type="ChEBI" id="CHEBI:64479"/>
        <dbReference type="ChEBI" id="CHEBI:65264"/>
        <dbReference type="ChEBI" id="CHEBI:78449"/>
        <dbReference type="ChEBI" id="CHEBI:78473"/>
    </reaction>
    <physiologicalReaction direction="left-to-right" evidence="44">
        <dbReference type="Rhea" id="RHEA:41885"/>
    </physiologicalReaction>
</comment>
<dbReference type="Pfam" id="PF00109">
    <property type="entry name" value="ketoacyl-synt"/>
    <property type="match status" value="1"/>
</dbReference>
<evidence type="ECO:0000256" key="70">
    <source>
        <dbReference type="SAM" id="MobiDB-lite"/>
    </source>
</evidence>
<dbReference type="InterPro" id="IPR036736">
    <property type="entry name" value="ACP-like_sf"/>
</dbReference>
<evidence type="ECO:0000256" key="37">
    <source>
        <dbReference type="ARBA" id="ARBA00044883"/>
    </source>
</evidence>
<dbReference type="Pfam" id="PF00698">
    <property type="entry name" value="Acyl_transf_1"/>
    <property type="match status" value="1"/>
</dbReference>
<dbReference type="GO" id="GO:0004316">
    <property type="term" value="F:3-oxoacyl-[acyl-carrier-protein] reductase (NADPH) activity"/>
    <property type="evidence" value="ECO:0007669"/>
    <property type="project" value="UniProtKB-EC"/>
</dbReference>
<comment type="catalytic activity">
    <reaction evidence="28">
        <text>(3R)-hydroxydodecanoyl-[ACP] = (2E)-dodecenoyl-[ACP] + H2O</text>
        <dbReference type="Rhea" id="RHEA:41876"/>
        <dbReference type="Rhea" id="RHEA-COMP:9642"/>
        <dbReference type="Rhea" id="RHEA-COMP:9643"/>
        <dbReference type="ChEBI" id="CHEBI:15377"/>
        <dbReference type="ChEBI" id="CHEBI:78470"/>
        <dbReference type="ChEBI" id="CHEBI:78472"/>
    </reaction>
    <physiologicalReaction direction="left-to-right" evidence="28">
        <dbReference type="Rhea" id="RHEA:41877"/>
    </physiologicalReaction>
</comment>
<dbReference type="InterPro" id="IPR020841">
    <property type="entry name" value="PKS_Beta-ketoAc_synthase_dom"/>
</dbReference>
<dbReference type="GO" id="GO:0031177">
    <property type="term" value="F:phosphopantetheine binding"/>
    <property type="evidence" value="ECO:0007669"/>
    <property type="project" value="InterPro"/>
</dbReference>
<organism evidence="74 75">
    <name type="scientific">Rousettus aegyptiacus</name>
    <name type="common">Egyptian fruit bat</name>
    <name type="synonym">Pteropus aegyptiacus</name>
    <dbReference type="NCBI Taxonomy" id="9407"/>
    <lineage>
        <taxon>Eukaryota</taxon>
        <taxon>Metazoa</taxon>
        <taxon>Chordata</taxon>
        <taxon>Craniata</taxon>
        <taxon>Vertebrata</taxon>
        <taxon>Euteleostomi</taxon>
        <taxon>Mammalia</taxon>
        <taxon>Eutheria</taxon>
        <taxon>Laurasiatheria</taxon>
        <taxon>Chiroptera</taxon>
        <taxon>Yinpterochiroptera</taxon>
        <taxon>Pteropodoidea</taxon>
        <taxon>Pteropodidae</taxon>
        <taxon>Rousettinae</taxon>
        <taxon>Rousettus</taxon>
    </lineage>
</organism>
<evidence type="ECO:0000256" key="59">
    <source>
        <dbReference type="ARBA" id="ARBA00048935"/>
    </source>
</evidence>
<dbReference type="FunFam" id="3.10.129.110:FF:000002">
    <property type="entry name" value="Fatty acid synthase"/>
    <property type="match status" value="1"/>
</dbReference>
<evidence type="ECO:0000256" key="8">
    <source>
        <dbReference type="ARBA" id="ARBA00013256"/>
    </source>
</evidence>
<evidence type="ECO:0000256" key="66">
    <source>
        <dbReference type="ARBA" id="ARBA00049449"/>
    </source>
</evidence>
<evidence type="ECO:0000256" key="67">
    <source>
        <dbReference type="ARBA" id="ARBA00049521"/>
    </source>
</evidence>
<dbReference type="Gene3D" id="3.40.47.10">
    <property type="match status" value="1"/>
</dbReference>
<evidence type="ECO:0000256" key="61">
    <source>
        <dbReference type="ARBA" id="ARBA00049109"/>
    </source>
</evidence>
<dbReference type="EC" id="2.3.1.85" evidence="4"/>
<evidence type="ECO:0000256" key="13">
    <source>
        <dbReference type="ARBA" id="ARBA00022553"/>
    </source>
</evidence>
<dbReference type="FunFam" id="1.10.1200.10:FF:000013">
    <property type="entry name" value="Fatty acid synthase"/>
    <property type="match status" value="1"/>
</dbReference>
<evidence type="ECO:0000256" key="15">
    <source>
        <dbReference type="ARBA" id="ARBA00022799"/>
    </source>
</evidence>
<evidence type="ECO:0000256" key="22">
    <source>
        <dbReference type="ARBA" id="ARBA00023027"/>
    </source>
</evidence>
<dbReference type="EC" id="2.3.1.39" evidence="9"/>
<dbReference type="InterPro" id="IPR001227">
    <property type="entry name" value="Ac_transferase_dom_sf"/>
</dbReference>
<dbReference type="Pfam" id="PF08659">
    <property type="entry name" value="KR"/>
    <property type="match status" value="1"/>
</dbReference>
<dbReference type="InterPro" id="IPR020843">
    <property type="entry name" value="ER"/>
</dbReference>
<evidence type="ECO:0000256" key="27">
    <source>
        <dbReference type="ARBA" id="ARBA00023332"/>
    </source>
</evidence>
<evidence type="ECO:0000256" key="34">
    <source>
        <dbReference type="ARBA" id="ARBA00023401"/>
    </source>
</evidence>
<dbReference type="FunFam" id="3.90.180.10:FF:000015">
    <property type="entry name" value="Fatty acid synthase"/>
    <property type="match status" value="1"/>
</dbReference>
<keyword evidence="14" id="KW-0808">Transferase</keyword>
<evidence type="ECO:0000256" key="1">
    <source>
        <dbReference type="ARBA" id="ARBA00005194"/>
    </source>
</evidence>
<dbReference type="OrthoDB" id="329835at2759"/>
<dbReference type="SUPFAM" id="SSF53474">
    <property type="entry name" value="alpha/beta-Hydrolases"/>
    <property type="match status" value="1"/>
</dbReference>
<evidence type="ECO:0000256" key="68">
    <source>
        <dbReference type="ARBA" id="ARBA00049533"/>
    </source>
</evidence>
<keyword evidence="11" id="KW-0596">Phosphopantetheine</keyword>
<evidence type="ECO:0000256" key="44">
    <source>
        <dbReference type="ARBA" id="ARBA00047578"/>
    </source>
</evidence>
<keyword evidence="18" id="KW-0521">NADP</keyword>
<dbReference type="ESTHER" id="rouae-a0a7j8g7t4">
    <property type="family name" value="Thioesterase"/>
</dbReference>
<evidence type="ECO:0000256" key="2">
    <source>
        <dbReference type="ARBA" id="ARBA00012004"/>
    </source>
</evidence>
<dbReference type="SMART" id="SM00823">
    <property type="entry name" value="PKS_PP"/>
    <property type="match status" value="1"/>
</dbReference>
<evidence type="ECO:0000256" key="14">
    <source>
        <dbReference type="ARBA" id="ARBA00022679"/>
    </source>
</evidence>
<dbReference type="GO" id="GO:0019171">
    <property type="term" value="F:(3R)-hydroxyacyl-[acyl-carrier-protein] dehydratase activity"/>
    <property type="evidence" value="ECO:0007669"/>
    <property type="project" value="UniProtKB-EC"/>
</dbReference>
<evidence type="ECO:0000256" key="47">
    <source>
        <dbReference type="ARBA" id="ARBA00047953"/>
    </source>
</evidence>
<dbReference type="Gene3D" id="3.40.50.1820">
    <property type="entry name" value="alpha/beta hydrolase"/>
    <property type="match status" value="2"/>
</dbReference>
<comment type="catalytic activity">
    <reaction evidence="67">
        <text>(2E)-decenoyl-[ACP] + NADPH + H(+) = decanoyl-[ACP] + NADP(+)</text>
        <dbReference type="Rhea" id="RHEA:41864"/>
        <dbReference type="Rhea" id="RHEA-COMP:9639"/>
        <dbReference type="Rhea" id="RHEA-COMP:9640"/>
        <dbReference type="ChEBI" id="CHEBI:15378"/>
        <dbReference type="ChEBI" id="CHEBI:57783"/>
        <dbReference type="ChEBI" id="CHEBI:58349"/>
        <dbReference type="ChEBI" id="CHEBI:78467"/>
        <dbReference type="ChEBI" id="CHEBI:78468"/>
    </reaction>
    <physiologicalReaction direction="left-to-right" evidence="67">
        <dbReference type="Rhea" id="RHEA:41865"/>
    </physiologicalReaction>
</comment>
<dbReference type="Pfam" id="PF00550">
    <property type="entry name" value="PP-binding"/>
    <property type="match status" value="1"/>
</dbReference>
<comment type="catalytic activity">
    <reaction evidence="50">
        <text>(2E)-dodecenoyl-[ACP] + NADPH + H(+) = dodecanoyl-[ACP] + NADP(+)</text>
        <dbReference type="Rhea" id="RHEA:41880"/>
        <dbReference type="Rhea" id="RHEA-COMP:9643"/>
        <dbReference type="Rhea" id="RHEA-COMP:9644"/>
        <dbReference type="ChEBI" id="CHEBI:15378"/>
        <dbReference type="ChEBI" id="CHEBI:57783"/>
        <dbReference type="ChEBI" id="CHEBI:58349"/>
        <dbReference type="ChEBI" id="CHEBI:65264"/>
        <dbReference type="ChEBI" id="CHEBI:78472"/>
    </reaction>
    <physiologicalReaction direction="left-to-right" evidence="50">
        <dbReference type="Rhea" id="RHEA:41881"/>
    </physiologicalReaction>
</comment>
<dbReference type="InterPro" id="IPR049552">
    <property type="entry name" value="PKS_DH_N"/>
</dbReference>
<dbReference type="PROSITE" id="PS50075">
    <property type="entry name" value="CARRIER"/>
    <property type="match status" value="1"/>
</dbReference>
<dbReference type="GO" id="GO:0004312">
    <property type="term" value="F:fatty acid synthase activity"/>
    <property type="evidence" value="ECO:0007669"/>
    <property type="project" value="UniProtKB-EC"/>
</dbReference>
<dbReference type="InterPro" id="IPR029063">
    <property type="entry name" value="SAM-dependent_MTases_sf"/>
</dbReference>
<dbReference type="InterPro" id="IPR016039">
    <property type="entry name" value="Thiolase-like"/>
</dbReference>
<dbReference type="InterPro" id="IPR006162">
    <property type="entry name" value="Ppantetheine_attach_site"/>
</dbReference>
<dbReference type="SUPFAM" id="SSF52151">
    <property type="entry name" value="FabD/lysophospholipase-like"/>
    <property type="match status" value="1"/>
</dbReference>
<evidence type="ECO:0000256" key="32">
    <source>
        <dbReference type="ARBA" id="ARBA00023398"/>
    </source>
</evidence>
<dbReference type="FunFam" id="3.40.50.720:FF:000249">
    <property type="entry name" value="Fatty acid synthase"/>
    <property type="match status" value="1"/>
</dbReference>
<dbReference type="InterPro" id="IPR013968">
    <property type="entry name" value="PKS_KR"/>
</dbReference>
<dbReference type="SMART" id="SM00827">
    <property type="entry name" value="PKS_AT"/>
    <property type="match status" value="1"/>
</dbReference>
<comment type="catalytic activity">
    <reaction evidence="34">
        <text>(3R)-hydroxyhexadecanoyl-[ACP] = (2E)-hexadecenoyl-[ACP] + H2O</text>
        <dbReference type="Rhea" id="RHEA:41908"/>
        <dbReference type="Rhea" id="RHEA-COMP:9650"/>
        <dbReference type="Rhea" id="RHEA-COMP:9651"/>
        <dbReference type="ChEBI" id="CHEBI:15377"/>
        <dbReference type="ChEBI" id="CHEBI:78480"/>
        <dbReference type="ChEBI" id="CHEBI:78481"/>
    </reaction>
    <physiologicalReaction direction="left-to-right" evidence="34">
        <dbReference type="Rhea" id="RHEA:41909"/>
    </physiologicalReaction>
</comment>
<evidence type="ECO:0000259" key="73">
    <source>
        <dbReference type="PROSITE" id="PS52019"/>
    </source>
</evidence>
<dbReference type="Gene3D" id="3.40.50.150">
    <property type="entry name" value="Vaccinia Virus protein VP39"/>
    <property type="match status" value="1"/>
</dbReference>